<evidence type="ECO:0000259" key="4">
    <source>
        <dbReference type="PROSITE" id="PS50940"/>
    </source>
</evidence>
<organism evidence="5 6">
    <name type="scientific">Klebsormidium nitens</name>
    <name type="common">Green alga</name>
    <name type="synonym">Ulothrix nitens</name>
    <dbReference type="NCBI Taxonomy" id="105231"/>
    <lineage>
        <taxon>Eukaryota</taxon>
        <taxon>Viridiplantae</taxon>
        <taxon>Streptophyta</taxon>
        <taxon>Klebsormidiophyceae</taxon>
        <taxon>Klebsormidiales</taxon>
        <taxon>Klebsormidiaceae</taxon>
        <taxon>Klebsormidium</taxon>
    </lineage>
</organism>
<dbReference type="InterPro" id="IPR002557">
    <property type="entry name" value="Chitin-bd_dom"/>
</dbReference>
<feature type="chain" id="PRO_5012847165" evidence="3">
    <location>
        <begin position="22"/>
        <end position="350"/>
    </location>
</feature>
<dbReference type="Gene3D" id="3.30.20.10">
    <property type="entry name" value="Endochitinase, domain 2"/>
    <property type="match status" value="1"/>
</dbReference>
<evidence type="ECO:0000256" key="1">
    <source>
        <dbReference type="ARBA" id="ARBA00022821"/>
    </source>
</evidence>
<evidence type="ECO:0000256" key="3">
    <source>
        <dbReference type="SAM" id="SignalP"/>
    </source>
</evidence>
<dbReference type="CDD" id="cd00325">
    <property type="entry name" value="chitinase_GH19"/>
    <property type="match status" value="1"/>
</dbReference>
<evidence type="ECO:0000256" key="2">
    <source>
        <dbReference type="ARBA" id="ARBA00023157"/>
    </source>
</evidence>
<dbReference type="GO" id="GO:0016998">
    <property type="term" value="P:cell wall macromolecule catabolic process"/>
    <property type="evidence" value="ECO:0007669"/>
    <property type="project" value="InterPro"/>
</dbReference>
<dbReference type="SMART" id="SM00494">
    <property type="entry name" value="ChtBD2"/>
    <property type="match status" value="1"/>
</dbReference>
<dbReference type="GO" id="GO:0006032">
    <property type="term" value="P:chitin catabolic process"/>
    <property type="evidence" value="ECO:0007669"/>
    <property type="project" value="InterPro"/>
</dbReference>
<feature type="domain" description="Chitin-binding type-2" evidence="4">
    <location>
        <begin position="47"/>
        <end position="104"/>
    </location>
</feature>
<dbReference type="AlphaFoldDB" id="A0A1Y1I1I1"/>
<keyword evidence="3" id="KW-0732">Signal</keyword>
<protein>
    <submittedName>
        <fullName evidence="5">Chitinase</fullName>
    </submittedName>
</protein>
<dbReference type="GO" id="GO:0008061">
    <property type="term" value="F:chitin binding"/>
    <property type="evidence" value="ECO:0007669"/>
    <property type="project" value="InterPro"/>
</dbReference>
<dbReference type="SUPFAM" id="SSF53955">
    <property type="entry name" value="Lysozyme-like"/>
    <property type="match status" value="1"/>
</dbReference>
<dbReference type="STRING" id="105231.A0A1Y1I1I1"/>
<dbReference type="EMBL" id="DF237092">
    <property type="protein sequence ID" value="GAQ83299.1"/>
    <property type="molecule type" value="Genomic_DNA"/>
</dbReference>
<dbReference type="InterPro" id="IPR023346">
    <property type="entry name" value="Lysozyme-like_dom_sf"/>
</dbReference>
<dbReference type="Pfam" id="PF01607">
    <property type="entry name" value="CBM_14"/>
    <property type="match status" value="1"/>
</dbReference>
<dbReference type="Gene3D" id="1.10.530.10">
    <property type="match status" value="1"/>
</dbReference>
<dbReference type="GO" id="GO:0006952">
    <property type="term" value="P:defense response"/>
    <property type="evidence" value="ECO:0007669"/>
    <property type="project" value="UniProtKB-KW"/>
</dbReference>
<keyword evidence="1" id="KW-0611">Plant defense</keyword>
<sequence>MRNAIVLGALFSLFCAASTRADIASGVVEDVAQPAVNGHRHLLQQAAPLCTAAGQYTADPASGCTSFWQCTASGRGFYQQCGPGTAFNNACTCCDFPSNFVCGGSPIGAYFTPTDFSQFFLHTNDGGCQHPNFYTYNAFVTAASAFPGFGTSSASAAVNKQEIAAFMGQISHETTGGWATAPDGPYAWGLCFDEESNPDLYCQASASYPCAPGQTYHGRGPIQLSWNYNYIPAGNAIGFDGLNNPGAVLTNPVTAWKTAIYFWMTPAGNKPSCHAVMTGGWSPSAADAAANRLPGFGVVTNIINGGLECGPGRSNKLGGPDRIGYYTRYAKLLGVSTGSNLSCDNQQPFV</sequence>
<evidence type="ECO:0000313" key="5">
    <source>
        <dbReference type="EMBL" id="GAQ83299.1"/>
    </source>
</evidence>
<dbReference type="SUPFAM" id="SSF57625">
    <property type="entry name" value="Invertebrate chitin-binding proteins"/>
    <property type="match status" value="1"/>
</dbReference>
<accession>A0A1Y1I1I1</accession>
<reference evidence="5 6" key="1">
    <citation type="journal article" date="2014" name="Nat. Commun.">
        <title>Klebsormidium flaccidum genome reveals primary factors for plant terrestrial adaptation.</title>
        <authorList>
            <person name="Hori K."/>
            <person name="Maruyama F."/>
            <person name="Fujisawa T."/>
            <person name="Togashi T."/>
            <person name="Yamamoto N."/>
            <person name="Seo M."/>
            <person name="Sato S."/>
            <person name="Yamada T."/>
            <person name="Mori H."/>
            <person name="Tajima N."/>
            <person name="Moriyama T."/>
            <person name="Ikeuchi M."/>
            <person name="Watanabe M."/>
            <person name="Wada H."/>
            <person name="Kobayashi K."/>
            <person name="Saito M."/>
            <person name="Masuda T."/>
            <person name="Sasaki-Sekimoto Y."/>
            <person name="Mashiguchi K."/>
            <person name="Awai K."/>
            <person name="Shimojima M."/>
            <person name="Masuda S."/>
            <person name="Iwai M."/>
            <person name="Nobusawa T."/>
            <person name="Narise T."/>
            <person name="Kondo S."/>
            <person name="Saito H."/>
            <person name="Sato R."/>
            <person name="Murakawa M."/>
            <person name="Ihara Y."/>
            <person name="Oshima-Yamada Y."/>
            <person name="Ohtaka K."/>
            <person name="Satoh M."/>
            <person name="Sonobe K."/>
            <person name="Ishii M."/>
            <person name="Ohtani R."/>
            <person name="Kanamori-Sato M."/>
            <person name="Honoki R."/>
            <person name="Miyazaki D."/>
            <person name="Mochizuki H."/>
            <person name="Umetsu J."/>
            <person name="Higashi K."/>
            <person name="Shibata D."/>
            <person name="Kamiya Y."/>
            <person name="Sato N."/>
            <person name="Nakamura Y."/>
            <person name="Tabata S."/>
            <person name="Ida S."/>
            <person name="Kurokawa K."/>
            <person name="Ohta H."/>
        </authorList>
    </citation>
    <scope>NUCLEOTIDE SEQUENCE [LARGE SCALE GENOMIC DNA]</scope>
    <source>
        <strain evidence="5 6">NIES-2285</strain>
    </source>
</reference>
<dbReference type="OrthoDB" id="5985073at2759"/>
<dbReference type="GO" id="GO:0004568">
    <property type="term" value="F:chitinase activity"/>
    <property type="evidence" value="ECO:0007669"/>
    <property type="project" value="InterPro"/>
</dbReference>
<dbReference type="Gene3D" id="2.170.140.10">
    <property type="entry name" value="Chitin binding domain"/>
    <property type="match status" value="1"/>
</dbReference>
<keyword evidence="2" id="KW-1015">Disulfide bond</keyword>
<gene>
    <name evidence="5" type="ORF">KFL_001430020</name>
</gene>
<dbReference type="GO" id="GO:0005576">
    <property type="term" value="C:extracellular region"/>
    <property type="evidence" value="ECO:0007669"/>
    <property type="project" value="InterPro"/>
</dbReference>
<feature type="signal peptide" evidence="3">
    <location>
        <begin position="1"/>
        <end position="21"/>
    </location>
</feature>
<dbReference type="PROSITE" id="PS00773">
    <property type="entry name" value="CHITINASE_19_1"/>
    <property type="match status" value="1"/>
</dbReference>
<proteinExistence type="predicted"/>
<dbReference type="FunFam" id="3.30.20.10:FF:000001">
    <property type="entry name" value="Endochitinase (Chitinase)"/>
    <property type="match status" value="1"/>
</dbReference>
<dbReference type="Proteomes" id="UP000054558">
    <property type="component" value="Unassembled WGS sequence"/>
</dbReference>
<dbReference type="InterPro" id="IPR000726">
    <property type="entry name" value="Glyco_hydro_19_cat"/>
</dbReference>
<dbReference type="PANTHER" id="PTHR22595">
    <property type="entry name" value="CHITINASE-RELATED"/>
    <property type="match status" value="1"/>
</dbReference>
<dbReference type="PANTHER" id="PTHR22595:SF79">
    <property type="entry name" value="CHITINASE 12"/>
    <property type="match status" value="1"/>
</dbReference>
<dbReference type="OMA" id="NQNMENR"/>
<dbReference type="Pfam" id="PF00182">
    <property type="entry name" value="Glyco_hydro_19"/>
    <property type="match status" value="1"/>
</dbReference>
<keyword evidence="6" id="KW-1185">Reference proteome</keyword>
<dbReference type="PROSITE" id="PS50940">
    <property type="entry name" value="CHIT_BIND_II"/>
    <property type="match status" value="1"/>
</dbReference>
<dbReference type="InterPro" id="IPR036508">
    <property type="entry name" value="Chitin-bd_dom_sf"/>
</dbReference>
<evidence type="ECO:0000313" key="6">
    <source>
        <dbReference type="Proteomes" id="UP000054558"/>
    </source>
</evidence>
<name>A0A1Y1I1I1_KLENI</name>